<evidence type="ECO:0000256" key="6">
    <source>
        <dbReference type="ARBA" id="ARBA00022737"/>
    </source>
</evidence>
<keyword evidence="5" id="KW-0699">rRNA-binding</keyword>
<evidence type="ECO:0000256" key="5">
    <source>
        <dbReference type="ARBA" id="ARBA00022730"/>
    </source>
</evidence>
<keyword evidence="4" id="KW-0820">tRNA-binding</keyword>
<reference evidence="19" key="2">
    <citation type="submission" date="2025-09" db="UniProtKB">
        <authorList>
            <consortium name="Ensembl"/>
        </authorList>
    </citation>
    <scope>IDENTIFICATION</scope>
</reference>
<reference evidence="19" key="1">
    <citation type="submission" date="2025-08" db="UniProtKB">
        <authorList>
            <consortium name="Ensembl"/>
        </authorList>
    </citation>
    <scope>IDENTIFICATION</scope>
</reference>
<keyword evidence="13" id="KW-0687">Ribonucleoprotein</keyword>
<keyword evidence="6" id="KW-0677">Repeat</keyword>
<evidence type="ECO:0000256" key="17">
    <source>
        <dbReference type="ARBA" id="ARBA00075386"/>
    </source>
</evidence>
<evidence type="ECO:0000256" key="2">
    <source>
        <dbReference type="ARBA" id="ARBA00004496"/>
    </source>
</evidence>
<dbReference type="Pfam" id="PF10037">
    <property type="entry name" value="MRP-S27"/>
    <property type="match status" value="1"/>
</dbReference>
<evidence type="ECO:0000256" key="18">
    <source>
        <dbReference type="SAM" id="MobiDB-lite"/>
    </source>
</evidence>
<evidence type="ECO:0000256" key="10">
    <source>
        <dbReference type="ARBA" id="ARBA00022980"/>
    </source>
</evidence>
<evidence type="ECO:0000256" key="12">
    <source>
        <dbReference type="ARBA" id="ARBA00023128"/>
    </source>
</evidence>
<gene>
    <name evidence="19" type="primary">LOC115200441</name>
</gene>
<dbReference type="GeneTree" id="ENSGT00390000007246"/>
<name>A0A674B736_SALTR</name>
<evidence type="ECO:0000256" key="4">
    <source>
        <dbReference type="ARBA" id="ARBA00022555"/>
    </source>
</evidence>
<feature type="compositionally biased region" description="Basic and acidic residues" evidence="18">
    <location>
        <begin position="395"/>
        <end position="407"/>
    </location>
</feature>
<proteinExistence type="inferred from homology"/>
<keyword evidence="9" id="KW-0809">Transit peptide</keyword>
<dbReference type="Proteomes" id="UP000472277">
    <property type="component" value="Chromosome 9"/>
</dbReference>
<dbReference type="Ensembl" id="ENSSTUT00000070836.1">
    <property type="protein sequence ID" value="ENSSTUP00000066807.1"/>
    <property type="gene ID" value="ENSSTUG00000029213.1"/>
</dbReference>
<keyword evidence="8" id="KW-0694">RNA-binding</keyword>
<keyword evidence="7" id="KW-0810">Translation regulation</keyword>
<keyword evidence="11" id="KW-0175">Coiled coil</keyword>
<accession>A0A674B736</accession>
<evidence type="ECO:0000256" key="9">
    <source>
        <dbReference type="ARBA" id="ARBA00022946"/>
    </source>
</evidence>
<protein>
    <recommendedName>
        <fullName evidence="15">Small ribosomal subunit protein mS27</fullName>
    </recommendedName>
    <alternativeName>
        <fullName evidence="17">28S ribosomal protein S27, mitochondrial</fullName>
    </alternativeName>
    <alternativeName>
        <fullName evidence="16">Mitochondrial ribosomal protein S27</fullName>
    </alternativeName>
</protein>
<comment type="similarity">
    <text evidence="14">Belongs to the mitochondrion-specific ribosomal protein mS27 family.</text>
</comment>
<organism evidence="19 20">
    <name type="scientific">Salmo trutta</name>
    <name type="common">Brown trout</name>
    <dbReference type="NCBI Taxonomy" id="8032"/>
    <lineage>
        <taxon>Eukaryota</taxon>
        <taxon>Metazoa</taxon>
        <taxon>Chordata</taxon>
        <taxon>Craniata</taxon>
        <taxon>Vertebrata</taxon>
        <taxon>Euteleostomi</taxon>
        <taxon>Actinopterygii</taxon>
        <taxon>Neopterygii</taxon>
        <taxon>Teleostei</taxon>
        <taxon>Protacanthopterygii</taxon>
        <taxon>Salmoniformes</taxon>
        <taxon>Salmonidae</taxon>
        <taxon>Salmoninae</taxon>
        <taxon>Salmo</taxon>
    </lineage>
</organism>
<dbReference type="FunFam" id="1.25.40.10:FF:000232">
    <property type="entry name" value="28S ribosomal protein S27, mitochondrial"/>
    <property type="match status" value="1"/>
</dbReference>
<feature type="region of interest" description="Disordered" evidence="18">
    <location>
        <begin position="395"/>
        <end position="416"/>
    </location>
</feature>
<evidence type="ECO:0000256" key="11">
    <source>
        <dbReference type="ARBA" id="ARBA00023054"/>
    </source>
</evidence>
<keyword evidence="10" id="KW-0689">Ribosomal protein</keyword>
<dbReference type="GO" id="GO:0000049">
    <property type="term" value="F:tRNA binding"/>
    <property type="evidence" value="ECO:0007669"/>
    <property type="project" value="UniProtKB-KW"/>
</dbReference>
<comment type="subcellular location">
    <subcellularLocation>
        <location evidence="2">Cytoplasm</location>
    </subcellularLocation>
    <subcellularLocation>
        <location evidence="1">Mitochondrion</location>
    </subcellularLocation>
</comment>
<dbReference type="InterPro" id="IPR011990">
    <property type="entry name" value="TPR-like_helical_dom_sf"/>
</dbReference>
<dbReference type="GO" id="GO:0006417">
    <property type="term" value="P:regulation of translation"/>
    <property type="evidence" value="ECO:0007669"/>
    <property type="project" value="UniProtKB-KW"/>
</dbReference>
<dbReference type="GO" id="GO:0005743">
    <property type="term" value="C:mitochondrial inner membrane"/>
    <property type="evidence" value="ECO:0007669"/>
    <property type="project" value="UniProtKB-ARBA"/>
</dbReference>
<dbReference type="GO" id="GO:0019843">
    <property type="term" value="F:rRNA binding"/>
    <property type="evidence" value="ECO:0007669"/>
    <property type="project" value="UniProtKB-KW"/>
</dbReference>
<evidence type="ECO:0000256" key="1">
    <source>
        <dbReference type="ARBA" id="ARBA00004173"/>
    </source>
</evidence>
<dbReference type="OMA" id="SILETWH"/>
<evidence type="ECO:0000256" key="15">
    <source>
        <dbReference type="ARBA" id="ARBA00069223"/>
    </source>
</evidence>
<dbReference type="AlphaFoldDB" id="A0A674B736"/>
<evidence type="ECO:0000256" key="16">
    <source>
        <dbReference type="ARBA" id="ARBA00074987"/>
    </source>
</evidence>
<keyword evidence="12" id="KW-0496">Mitochondrion</keyword>
<evidence type="ECO:0000313" key="20">
    <source>
        <dbReference type="Proteomes" id="UP000472277"/>
    </source>
</evidence>
<dbReference type="PANTHER" id="PTHR21393">
    <property type="entry name" value="MITOCHONDRIAL 28S RIBOSOMAL PROTEIN S27"/>
    <property type="match status" value="1"/>
</dbReference>
<evidence type="ECO:0000313" key="19">
    <source>
        <dbReference type="Ensembl" id="ENSSTUP00000066807.1"/>
    </source>
</evidence>
<dbReference type="InterPro" id="IPR019266">
    <property type="entry name" value="Ribosomal_mS27"/>
</dbReference>
<dbReference type="InParanoid" id="A0A674B736"/>
<dbReference type="InterPro" id="IPR034913">
    <property type="entry name" value="mS27/PTCD2"/>
</dbReference>
<evidence type="ECO:0000256" key="3">
    <source>
        <dbReference type="ARBA" id="ARBA00022490"/>
    </source>
</evidence>
<dbReference type="Gene3D" id="1.25.40.10">
    <property type="entry name" value="Tetratricopeptide repeat domain"/>
    <property type="match status" value="1"/>
</dbReference>
<dbReference type="PANTHER" id="PTHR21393:SF0">
    <property type="entry name" value="SMALL RIBOSOMAL SUBUNIT PROTEIN MS27"/>
    <property type="match status" value="1"/>
</dbReference>
<evidence type="ECO:0000256" key="8">
    <source>
        <dbReference type="ARBA" id="ARBA00022884"/>
    </source>
</evidence>
<keyword evidence="3" id="KW-0963">Cytoplasm</keyword>
<evidence type="ECO:0000256" key="13">
    <source>
        <dbReference type="ARBA" id="ARBA00023274"/>
    </source>
</evidence>
<evidence type="ECO:0000256" key="14">
    <source>
        <dbReference type="ARBA" id="ARBA00061536"/>
    </source>
</evidence>
<dbReference type="GO" id="GO:0005763">
    <property type="term" value="C:mitochondrial small ribosomal subunit"/>
    <property type="evidence" value="ECO:0007669"/>
    <property type="project" value="UniProtKB-ARBA"/>
</dbReference>
<keyword evidence="20" id="KW-1185">Reference proteome</keyword>
<evidence type="ECO:0000256" key="7">
    <source>
        <dbReference type="ARBA" id="ARBA00022845"/>
    </source>
</evidence>
<sequence length="416" mass="46867">MAASLLQRCLGAVKCIHKCGTYSFIDRRCLLSAAYTDTKLWEEREKDHQNLALMAALMDRIYDRNFPVSSLTISRFVDNISSREEVDQAEYYLYKFRHSPNCWYLRDWTVHSWVRQCLRYGARDKALHTLKNKVQYGMFPDDFTFNLLIDSFIKDEDFKGACSVVEEVMLQESFDLPSTQILSMYALSGYLATKPELSVSEQRALGAALLICGLKQDNSTGLSAQLLGCALLGKVEMAAGIHAVFRGMPLMWTPGYLGRALAIMERVAAAPGDRKLSKDALDYLEGLLQDLSSALDSKSSSDEDELGGEEEGKKEEEDEDVQAEREKLPLYASRFKELSGQLQSGGKVDPSPLQVLVSSLVQQGLASAEGPDMEQYHRKVGEWEAERQQLIRREKDMRERAEEERQARQAAKAAAQ</sequence>
<feature type="region of interest" description="Disordered" evidence="18">
    <location>
        <begin position="294"/>
        <end position="324"/>
    </location>
</feature>